<dbReference type="GO" id="GO:0006950">
    <property type="term" value="P:response to stress"/>
    <property type="evidence" value="ECO:0007669"/>
    <property type="project" value="UniProtKB-ARBA"/>
</dbReference>
<feature type="domain" description="RNA polymerase sigma factor 70 region 4 type 2" evidence="8">
    <location>
        <begin position="118"/>
        <end position="170"/>
    </location>
</feature>
<dbReference type="Gene3D" id="1.10.1740.10">
    <property type="match status" value="1"/>
</dbReference>
<feature type="domain" description="RNA polymerase sigma-70 region 2" evidence="7">
    <location>
        <begin position="21"/>
        <end position="87"/>
    </location>
</feature>
<dbReference type="SUPFAM" id="SSF88659">
    <property type="entry name" value="Sigma3 and sigma4 domains of RNA polymerase sigma factors"/>
    <property type="match status" value="1"/>
</dbReference>
<dbReference type="PROSITE" id="PS01063">
    <property type="entry name" value="SIGMA70_ECF"/>
    <property type="match status" value="1"/>
</dbReference>
<comment type="caution">
    <text evidence="9">The sequence shown here is derived from an EMBL/GenBank/DDBJ whole genome shotgun (WGS) entry which is preliminary data.</text>
</comment>
<evidence type="ECO:0000256" key="6">
    <source>
        <dbReference type="RuleBase" id="RU000716"/>
    </source>
</evidence>
<dbReference type="Pfam" id="PF08281">
    <property type="entry name" value="Sigma70_r4_2"/>
    <property type="match status" value="1"/>
</dbReference>
<evidence type="ECO:0000256" key="2">
    <source>
        <dbReference type="ARBA" id="ARBA00023015"/>
    </source>
</evidence>
<dbReference type="InterPro" id="IPR036388">
    <property type="entry name" value="WH-like_DNA-bd_sf"/>
</dbReference>
<dbReference type="GO" id="GO:0006352">
    <property type="term" value="P:DNA-templated transcription initiation"/>
    <property type="evidence" value="ECO:0007669"/>
    <property type="project" value="InterPro"/>
</dbReference>
<proteinExistence type="inferred from homology"/>
<comment type="similarity">
    <text evidence="1 6">Belongs to the sigma-70 factor family. ECF subfamily.</text>
</comment>
<dbReference type="InterPro" id="IPR013325">
    <property type="entry name" value="RNA_pol_sigma_r2"/>
</dbReference>
<dbReference type="RefSeq" id="WP_184313397.1">
    <property type="nucleotide sequence ID" value="NZ_JACHEN010000045.1"/>
</dbReference>
<dbReference type="PANTHER" id="PTHR43133:SF51">
    <property type="entry name" value="RNA POLYMERASE SIGMA FACTOR"/>
    <property type="match status" value="1"/>
</dbReference>
<dbReference type="AlphaFoldDB" id="A0A841KYJ0"/>
<dbReference type="Gene3D" id="1.10.10.10">
    <property type="entry name" value="Winged helix-like DNA-binding domain superfamily/Winged helix DNA-binding domain"/>
    <property type="match status" value="1"/>
</dbReference>
<dbReference type="GO" id="GO:0003677">
    <property type="term" value="F:DNA binding"/>
    <property type="evidence" value="ECO:0007669"/>
    <property type="project" value="UniProtKB-KW"/>
</dbReference>
<dbReference type="InterPro" id="IPR007627">
    <property type="entry name" value="RNA_pol_sigma70_r2"/>
</dbReference>
<evidence type="ECO:0000259" key="7">
    <source>
        <dbReference type="Pfam" id="PF04542"/>
    </source>
</evidence>
<sequence>MTDEEIVKRIIQGDHEMFPQLIDRYKDKIFALVYRYTNDYGEAQDIAQEVFIKIYKQMHTFRFQSKVSTWLYRVATNSCIDWSRKRKTKQDTTYLINEELVMDQERGPEQLMILNEQREAVRDVINRLPENYKLLIIMYHFQNMRYKEISEVLDMPMKTIETGLYRARAMIKKQMEIHYGGGELLWSARK</sequence>
<accession>A0A841KYJ0</accession>
<keyword evidence="4 6" id="KW-0238">DNA-binding</keyword>
<gene>
    <name evidence="9" type="ORF">HNQ80_004868</name>
</gene>
<protein>
    <recommendedName>
        <fullName evidence="6">RNA polymerase sigma factor</fullName>
    </recommendedName>
</protein>
<evidence type="ECO:0000313" key="10">
    <source>
        <dbReference type="Proteomes" id="UP000579281"/>
    </source>
</evidence>
<dbReference type="EMBL" id="JACHEN010000045">
    <property type="protein sequence ID" value="MBB6218694.1"/>
    <property type="molecule type" value="Genomic_DNA"/>
</dbReference>
<dbReference type="Proteomes" id="UP000579281">
    <property type="component" value="Unassembled WGS sequence"/>
</dbReference>
<dbReference type="Pfam" id="PF04542">
    <property type="entry name" value="Sigma70_r2"/>
    <property type="match status" value="1"/>
</dbReference>
<dbReference type="InterPro" id="IPR039425">
    <property type="entry name" value="RNA_pol_sigma-70-like"/>
</dbReference>
<evidence type="ECO:0000256" key="5">
    <source>
        <dbReference type="ARBA" id="ARBA00023163"/>
    </source>
</evidence>
<dbReference type="InterPro" id="IPR013249">
    <property type="entry name" value="RNA_pol_sigma70_r4_t2"/>
</dbReference>
<dbReference type="InterPro" id="IPR000838">
    <property type="entry name" value="RNA_pol_sigma70_ECF_CS"/>
</dbReference>
<reference evidence="9 10" key="1">
    <citation type="submission" date="2020-08" db="EMBL/GenBank/DDBJ databases">
        <title>Genomic Encyclopedia of Type Strains, Phase IV (KMG-IV): sequencing the most valuable type-strain genomes for metagenomic binning, comparative biology and taxonomic classification.</title>
        <authorList>
            <person name="Goeker M."/>
        </authorList>
    </citation>
    <scope>NUCLEOTIDE SEQUENCE [LARGE SCALE GENOMIC DNA]</scope>
    <source>
        <strain evidence="9 10">DSM 103526</strain>
    </source>
</reference>
<keyword evidence="5 6" id="KW-0804">Transcription</keyword>
<evidence type="ECO:0000256" key="1">
    <source>
        <dbReference type="ARBA" id="ARBA00010641"/>
    </source>
</evidence>
<dbReference type="InterPro" id="IPR014284">
    <property type="entry name" value="RNA_pol_sigma-70_dom"/>
</dbReference>
<keyword evidence="2 6" id="KW-0805">Transcription regulation</keyword>
<keyword evidence="10" id="KW-1185">Reference proteome</keyword>
<evidence type="ECO:0000259" key="8">
    <source>
        <dbReference type="Pfam" id="PF08281"/>
    </source>
</evidence>
<keyword evidence="3 6" id="KW-0731">Sigma factor</keyword>
<name>A0A841KYJ0_9FIRM</name>
<evidence type="ECO:0000256" key="4">
    <source>
        <dbReference type="ARBA" id="ARBA00023125"/>
    </source>
</evidence>
<evidence type="ECO:0000256" key="3">
    <source>
        <dbReference type="ARBA" id="ARBA00023082"/>
    </source>
</evidence>
<dbReference type="InterPro" id="IPR013324">
    <property type="entry name" value="RNA_pol_sigma_r3/r4-like"/>
</dbReference>
<dbReference type="CDD" id="cd06171">
    <property type="entry name" value="Sigma70_r4"/>
    <property type="match status" value="1"/>
</dbReference>
<organism evidence="9 10">
    <name type="scientific">Anaerosolibacter carboniphilus</name>
    <dbReference type="NCBI Taxonomy" id="1417629"/>
    <lineage>
        <taxon>Bacteria</taxon>
        <taxon>Bacillati</taxon>
        <taxon>Bacillota</taxon>
        <taxon>Clostridia</taxon>
        <taxon>Peptostreptococcales</taxon>
        <taxon>Thermotaleaceae</taxon>
        <taxon>Anaerosolibacter</taxon>
    </lineage>
</organism>
<evidence type="ECO:0000313" key="9">
    <source>
        <dbReference type="EMBL" id="MBB6218694.1"/>
    </source>
</evidence>
<dbReference type="PANTHER" id="PTHR43133">
    <property type="entry name" value="RNA POLYMERASE ECF-TYPE SIGMA FACTO"/>
    <property type="match status" value="1"/>
</dbReference>
<dbReference type="SUPFAM" id="SSF88946">
    <property type="entry name" value="Sigma2 domain of RNA polymerase sigma factors"/>
    <property type="match status" value="1"/>
</dbReference>
<dbReference type="NCBIfam" id="TIGR02937">
    <property type="entry name" value="sigma70-ECF"/>
    <property type="match status" value="1"/>
</dbReference>
<dbReference type="GO" id="GO:0016987">
    <property type="term" value="F:sigma factor activity"/>
    <property type="evidence" value="ECO:0007669"/>
    <property type="project" value="UniProtKB-KW"/>
</dbReference>